<comment type="caution">
    <text evidence="4">The sequence shown here is derived from an EMBL/GenBank/DDBJ whole genome shotgun (WGS) entry which is preliminary data.</text>
</comment>
<dbReference type="EMBL" id="JAENGY010000996">
    <property type="protein sequence ID" value="KAG6953807.1"/>
    <property type="molecule type" value="Genomic_DNA"/>
</dbReference>
<keyword evidence="2" id="KW-0812">Transmembrane</keyword>
<evidence type="ECO:0000313" key="5">
    <source>
        <dbReference type="Proteomes" id="UP000709295"/>
    </source>
</evidence>
<feature type="transmembrane region" description="Helical" evidence="2">
    <location>
        <begin position="125"/>
        <end position="143"/>
    </location>
</feature>
<sequence length="231" mass="24925">MRLTFFLTLLVATFVAIDSDFTINSADNTALANNIASEPDTRHPEKGSHKASREGGEGRTGIAAGIAAHVAARHGRLNRLQSADAMADVVTHDPITRKELVAALVGAGLGIAGIMYALISHGNKFVLAGVAVALMVLHVSGAIRNAFWTQQLLQCRPKSCLCGFIFHDSYTLHTNFLMEARSRKVHIFCVSIGWCIYFLTGQRLPFFRCCSQTFSSSAGNIAQHATTCSQS</sequence>
<proteinExistence type="predicted"/>
<keyword evidence="5" id="KW-1185">Reference proteome</keyword>
<feature type="signal peptide" evidence="3">
    <location>
        <begin position="1"/>
        <end position="19"/>
    </location>
</feature>
<evidence type="ECO:0000256" key="1">
    <source>
        <dbReference type="SAM" id="MobiDB-lite"/>
    </source>
</evidence>
<feature type="region of interest" description="Disordered" evidence="1">
    <location>
        <begin position="36"/>
        <end position="58"/>
    </location>
</feature>
<feature type="chain" id="PRO_5035316538" description="RxLR effector protein" evidence="3">
    <location>
        <begin position="20"/>
        <end position="231"/>
    </location>
</feature>
<evidence type="ECO:0000256" key="2">
    <source>
        <dbReference type="SAM" id="Phobius"/>
    </source>
</evidence>
<keyword evidence="2" id="KW-1133">Transmembrane helix</keyword>
<keyword evidence="3" id="KW-0732">Signal</keyword>
<evidence type="ECO:0000256" key="3">
    <source>
        <dbReference type="SAM" id="SignalP"/>
    </source>
</evidence>
<feature type="transmembrane region" description="Helical" evidence="2">
    <location>
        <begin position="100"/>
        <end position="118"/>
    </location>
</feature>
<organism evidence="4 5">
    <name type="scientific">Phytophthora aleatoria</name>
    <dbReference type="NCBI Taxonomy" id="2496075"/>
    <lineage>
        <taxon>Eukaryota</taxon>
        <taxon>Sar</taxon>
        <taxon>Stramenopiles</taxon>
        <taxon>Oomycota</taxon>
        <taxon>Peronosporomycetes</taxon>
        <taxon>Peronosporales</taxon>
        <taxon>Peronosporaceae</taxon>
        <taxon>Phytophthora</taxon>
    </lineage>
</organism>
<reference evidence="4" key="1">
    <citation type="submission" date="2021-01" db="EMBL/GenBank/DDBJ databases">
        <title>Phytophthora aleatoria, a newly-described species from Pinus radiata is distinct from Phytophthora cactorum isolates based on comparative genomics.</title>
        <authorList>
            <person name="Mcdougal R."/>
            <person name="Panda P."/>
            <person name="Williams N."/>
            <person name="Studholme D.J."/>
        </authorList>
    </citation>
    <scope>NUCLEOTIDE SEQUENCE</scope>
    <source>
        <strain evidence="4">NZFS 4037</strain>
    </source>
</reference>
<evidence type="ECO:0000313" key="4">
    <source>
        <dbReference type="EMBL" id="KAG6953807.1"/>
    </source>
</evidence>
<name>A0A8J5M4I2_9STRA</name>
<protein>
    <recommendedName>
        <fullName evidence="6">RxLR effector protein</fullName>
    </recommendedName>
</protein>
<feature type="compositionally biased region" description="Basic and acidic residues" evidence="1">
    <location>
        <begin position="39"/>
        <end position="57"/>
    </location>
</feature>
<feature type="transmembrane region" description="Helical" evidence="2">
    <location>
        <begin position="185"/>
        <end position="201"/>
    </location>
</feature>
<gene>
    <name evidence="4" type="ORF">JG688_00012637</name>
</gene>
<dbReference type="AlphaFoldDB" id="A0A8J5M4I2"/>
<accession>A0A8J5M4I2</accession>
<evidence type="ECO:0008006" key="6">
    <source>
        <dbReference type="Google" id="ProtNLM"/>
    </source>
</evidence>
<keyword evidence="2" id="KW-0472">Membrane</keyword>
<dbReference type="Proteomes" id="UP000709295">
    <property type="component" value="Unassembled WGS sequence"/>
</dbReference>